<proteinExistence type="predicted"/>
<dbReference type="AlphaFoldDB" id="A0A3B0M1T4"/>
<gene>
    <name evidence="2" type="ORF">ARTV_2414</name>
</gene>
<sequence precursor="true">MMKMKNIIIVIFLSIVSFGVFAQEVITASAISLNDAIKNLDNKAKEKDSIIVKITSAGE</sequence>
<protein>
    <recommendedName>
        <fullName evidence="3">Multiple stress resistance protein BhsA</fullName>
    </recommendedName>
</protein>
<dbReference type="InterPro" id="IPR036275">
    <property type="entry name" value="YdgH-like_sf"/>
</dbReference>
<name>A0A3B0M1T4_9GAMM</name>
<evidence type="ECO:0000256" key="1">
    <source>
        <dbReference type="SAM" id="SignalP"/>
    </source>
</evidence>
<dbReference type="EMBL" id="UFQR01000010">
    <property type="protein sequence ID" value="SSW96153.1"/>
    <property type="molecule type" value="Genomic_DNA"/>
</dbReference>
<accession>A0A3B0M1T4</accession>
<keyword evidence="1" id="KW-0732">Signal</keyword>
<feature type="signal peptide" evidence="1">
    <location>
        <begin position="1"/>
        <end position="22"/>
    </location>
</feature>
<feature type="chain" id="PRO_5017207367" description="Multiple stress resistance protein BhsA" evidence="1">
    <location>
        <begin position="23"/>
        <end position="59"/>
    </location>
</feature>
<reference evidence="2" key="1">
    <citation type="submission" date="2018-04" db="EMBL/GenBank/DDBJ databases">
        <authorList>
            <person name="Go L.Y."/>
            <person name="Mitchell J.A."/>
        </authorList>
    </citation>
    <scope>NUCLEOTIDE SEQUENCE</scope>
    <source>
        <strain evidence="2">ARTV</strain>
    </source>
</reference>
<dbReference type="SUPFAM" id="SSF159871">
    <property type="entry name" value="YdgH-like"/>
    <property type="match status" value="1"/>
</dbReference>
<evidence type="ECO:0000313" key="2">
    <source>
        <dbReference type="EMBL" id="SSW96153.1"/>
    </source>
</evidence>
<evidence type="ECO:0008006" key="3">
    <source>
        <dbReference type="Google" id="ProtNLM"/>
    </source>
</evidence>
<organism evidence="2">
    <name type="scientific">Arsenophonus endosymbiont of Trialeurodes vaporariorum</name>
    <dbReference type="NCBI Taxonomy" id="235567"/>
    <lineage>
        <taxon>Bacteria</taxon>
        <taxon>Pseudomonadati</taxon>
        <taxon>Pseudomonadota</taxon>
        <taxon>Gammaproteobacteria</taxon>
        <taxon>Enterobacterales</taxon>
        <taxon>Morganellaceae</taxon>
        <taxon>Arsenophonus</taxon>
    </lineage>
</organism>